<accession>A0A518BFX2</accession>
<dbReference type="EMBL" id="CP036287">
    <property type="protein sequence ID" value="QDU65874.1"/>
    <property type="molecule type" value="Genomic_DNA"/>
</dbReference>
<protein>
    <submittedName>
        <fullName evidence="1">Uncharacterized protein</fullName>
    </submittedName>
</protein>
<sequence>MNPRSKNLIGLAIALAIFALAAQWWMHWPRQSLQRFISLARDGSYAEASALLDGSGSIESADGGGLRILDTHGREVLLPPNQQRFVAGEAVEKRLPPRQFADRLFGRDRAALTALGPSTDGVAEVPPVTIYLSVERGRLAIESVE</sequence>
<proteinExistence type="predicted"/>
<dbReference type="RefSeq" id="WP_145062910.1">
    <property type="nucleotide sequence ID" value="NZ_CP036287.1"/>
</dbReference>
<keyword evidence="2" id="KW-1185">Reference proteome</keyword>
<dbReference type="KEGG" id="pbap:Pla133_09400"/>
<gene>
    <name evidence="1" type="ORF">Pla133_09400</name>
</gene>
<reference evidence="1 2" key="1">
    <citation type="submission" date="2019-02" db="EMBL/GenBank/DDBJ databases">
        <title>Deep-cultivation of Planctomycetes and their phenomic and genomic characterization uncovers novel biology.</title>
        <authorList>
            <person name="Wiegand S."/>
            <person name="Jogler M."/>
            <person name="Boedeker C."/>
            <person name="Pinto D."/>
            <person name="Vollmers J."/>
            <person name="Rivas-Marin E."/>
            <person name="Kohn T."/>
            <person name="Peeters S.H."/>
            <person name="Heuer A."/>
            <person name="Rast P."/>
            <person name="Oberbeckmann S."/>
            <person name="Bunk B."/>
            <person name="Jeske O."/>
            <person name="Meyerdierks A."/>
            <person name="Storesund J.E."/>
            <person name="Kallscheuer N."/>
            <person name="Luecker S."/>
            <person name="Lage O.M."/>
            <person name="Pohl T."/>
            <person name="Merkel B.J."/>
            <person name="Hornburger P."/>
            <person name="Mueller R.-W."/>
            <person name="Bruemmer F."/>
            <person name="Labrenz M."/>
            <person name="Spormann A.M."/>
            <person name="Op den Camp H."/>
            <person name="Overmann J."/>
            <person name="Amann R."/>
            <person name="Jetten M.S.M."/>
            <person name="Mascher T."/>
            <person name="Medema M.H."/>
            <person name="Devos D.P."/>
            <person name="Kaster A.-K."/>
            <person name="Ovreas L."/>
            <person name="Rohde M."/>
            <person name="Galperin M.Y."/>
            <person name="Jogler C."/>
        </authorList>
    </citation>
    <scope>NUCLEOTIDE SEQUENCE [LARGE SCALE GENOMIC DNA]</scope>
    <source>
        <strain evidence="1 2">Pla133</strain>
    </source>
</reference>
<evidence type="ECO:0000313" key="1">
    <source>
        <dbReference type="EMBL" id="QDU65874.1"/>
    </source>
</evidence>
<organism evidence="1 2">
    <name type="scientific">Engelhardtia mirabilis</name>
    <dbReference type="NCBI Taxonomy" id="2528011"/>
    <lineage>
        <taxon>Bacteria</taxon>
        <taxon>Pseudomonadati</taxon>
        <taxon>Planctomycetota</taxon>
        <taxon>Planctomycetia</taxon>
        <taxon>Planctomycetia incertae sedis</taxon>
        <taxon>Engelhardtia</taxon>
    </lineage>
</organism>
<name>A0A518BFX2_9BACT</name>
<dbReference type="Proteomes" id="UP000316921">
    <property type="component" value="Chromosome"/>
</dbReference>
<evidence type="ECO:0000313" key="2">
    <source>
        <dbReference type="Proteomes" id="UP000316921"/>
    </source>
</evidence>
<dbReference type="AlphaFoldDB" id="A0A518BFX2"/>